<keyword evidence="3" id="KW-1185">Reference proteome</keyword>
<feature type="compositionally biased region" description="Basic and acidic residues" evidence="1">
    <location>
        <begin position="33"/>
        <end position="45"/>
    </location>
</feature>
<comment type="caution">
    <text evidence="2">The sequence shown here is derived from an EMBL/GenBank/DDBJ whole genome shotgun (WGS) entry which is preliminary data.</text>
</comment>
<dbReference type="AlphaFoldDB" id="A0A6G1DXG0"/>
<feature type="compositionally biased region" description="Basic residues" evidence="1">
    <location>
        <begin position="68"/>
        <end position="79"/>
    </location>
</feature>
<dbReference type="Proteomes" id="UP000479710">
    <property type="component" value="Unassembled WGS sequence"/>
</dbReference>
<evidence type="ECO:0000313" key="2">
    <source>
        <dbReference type="EMBL" id="KAF0917091.1"/>
    </source>
</evidence>
<proteinExistence type="predicted"/>
<gene>
    <name evidence="2" type="ORF">E2562_016898</name>
</gene>
<sequence>MGGAVAAALFVMVGRDPAEREPGGKAGANMGPHEPKRVGPDDPRFPHFLGTQVHSSLLPKLPEAKRNQTNKRPRSATFP</sequence>
<feature type="region of interest" description="Disordered" evidence="1">
    <location>
        <begin position="15"/>
        <end position="79"/>
    </location>
</feature>
<evidence type="ECO:0000313" key="3">
    <source>
        <dbReference type="Proteomes" id="UP000479710"/>
    </source>
</evidence>
<organism evidence="2 3">
    <name type="scientific">Oryza meyeriana var. granulata</name>
    <dbReference type="NCBI Taxonomy" id="110450"/>
    <lineage>
        <taxon>Eukaryota</taxon>
        <taxon>Viridiplantae</taxon>
        <taxon>Streptophyta</taxon>
        <taxon>Embryophyta</taxon>
        <taxon>Tracheophyta</taxon>
        <taxon>Spermatophyta</taxon>
        <taxon>Magnoliopsida</taxon>
        <taxon>Liliopsida</taxon>
        <taxon>Poales</taxon>
        <taxon>Poaceae</taxon>
        <taxon>BOP clade</taxon>
        <taxon>Oryzoideae</taxon>
        <taxon>Oryzeae</taxon>
        <taxon>Oryzinae</taxon>
        <taxon>Oryza</taxon>
        <taxon>Oryza meyeriana</taxon>
    </lineage>
</organism>
<dbReference type="EMBL" id="SPHZ02000005">
    <property type="protein sequence ID" value="KAF0917091.1"/>
    <property type="molecule type" value="Genomic_DNA"/>
</dbReference>
<accession>A0A6G1DXG0</accession>
<protein>
    <submittedName>
        <fullName evidence="2">Uncharacterized protein</fullName>
    </submittedName>
</protein>
<reference evidence="2 3" key="1">
    <citation type="submission" date="2019-11" db="EMBL/GenBank/DDBJ databases">
        <title>Whole genome sequence of Oryza granulata.</title>
        <authorList>
            <person name="Li W."/>
        </authorList>
    </citation>
    <scope>NUCLEOTIDE SEQUENCE [LARGE SCALE GENOMIC DNA]</scope>
    <source>
        <strain evidence="3">cv. Menghai</strain>
        <tissue evidence="2">Leaf</tissue>
    </source>
</reference>
<name>A0A6G1DXG0_9ORYZ</name>
<evidence type="ECO:0000256" key="1">
    <source>
        <dbReference type="SAM" id="MobiDB-lite"/>
    </source>
</evidence>